<reference evidence="2" key="1">
    <citation type="journal article" date="2019" name="Int. J. Syst. Evol. Microbiol.">
        <title>The Global Catalogue of Microorganisms (GCM) 10K type strain sequencing project: providing services to taxonomists for standard genome sequencing and annotation.</title>
        <authorList>
            <consortium name="The Broad Institute Genomics Platform"/>
            <consortium name="The Broad Institute Genome Sequencing Center for Infectious Disease"/>
            <person name="Wu L."/>
            <person name="Ma J."/>
        </authorList>
    </citation>
    <scope>NUCLEOTIDE SEQUENCE [LARGE SCALE GENOMIC DNA]</scope>
    <source>
        <strain evidence="2">JCM 3272</strain>
    </source>
</reference>
<dbReference type="Proteomes" id="UP001501444">
    <property type="component" value="Unassembled WGS sequence"/>
</dbReference>
<keyword evidence="2" id="KW-1185">Reference proteome</keyword>
<evidence type="ECO:0000313" key="1">
    <source>
        <dbReference type="EMBL" id="GAA2338644.1"/>
    </source>
</evidence>
<evidence type="ECO:0000313" key="2">
    <source>
        <dbReference type="Proteomes" id="UP001501444"/>
    </source>
</evidence>
<accession>A0ABP5SXV2</accession>
<sequence>MTVSELAPTLSTTTAPRRGVMRFLGRGGVAMVAGLAGILATARPAAAGLASPCCHLASNTKCGGSCENYTCPSGKYKRYWWCQAGLRIIGCGECQSGSGDCWSGGTYACSIWWDDGAC</sequence>
<gene>
    <name evidence="1" type="ORF">GCM10010170_020440</name>
</gene>
<comment type="caution">
    <text evidence="1">The sequence shown here is derived from an EMBL/GenBank/DDBJ whole genome shotgun (WGS) entry which is preliminary data.</text>
</comment>
<organism evidence="1 2">
    <name type="scientific">Dactylosporangium salmoneum</name>
    <dbReference type="NCBI Taxonomy" id="53361"/>
    <lineage>
        <taxon>Bacteria</taxon>
        <taxon>Bacillati</taxon>
        <taxon>Actinomycetota</taxon>
        <taxon>Actinomycetes</taxon>
        <taxon>Micromonosporales</taxon>
        <taxon>Micromonosporaceae</taxon>
        <taxon>Dactylosporangium</taxon>
    </lineage>
</organism>
<dbReference type="EMBL" id="BAAARV010000018">
    <property type="protein sequence ID" value="GAA2338644.1"/>
    <property type="molecule type" value="Genomic_DNA"/>
</dbReference>
<name>A0ABP5SXV2_9ACTN</name>
<dbReference type="RefSeq" id="WP_344612047.1">
    <property type="nucleotide sequence ID" value="NZ_BAAARV010000018.1"/>
</dbReference>
<protein>
    <submittedName>
        <fullName evidence="1">Uncharacterized protein</fullName>
    </submittedName>
</protein>
<proteinExistence type="predicted"/>